<reference evidence="4" key="1">
    <citation type="journal article" date="2023" name="Comput. Struct. Biotechnol. J.">
        <title>Discovery of a novel marine Bacteroidetes with a rich repertoire of carbohydrate-active enzymes.</title>
        <authorList>
            <person name="Chen B."/>
            <person name="Liu G."/>
            <person name="Chen Q."/>
            <person name="Wang H."/>
            <person name="Liu L."/>
            <person name="Tang K."/>
        </authorList>
    </citation>
    <scope>NUCLEOTIDE SEQUENCE</scope>
    <source>
        <strain evidence="4">TK19036</strain>
    </source>
</reference>
<sequence length="747" mass="85043">MNLKRLIIVSLLCFLLVPCWGQMLTSVPSVPKEHPRVYILPSDIPNLKKKINAPEFSNIKNTIYGSSQSTLQAFRYLLDGKKSDGLGAILSALKSLTNMDAEADGRKVWNLVFQAACVYDWCYDLLTSDQKKQFQNQFARIHNEHAPYWPARNAEDALVGHTAAGWFWNQIIAGLAIYDEDPKIFNNAMKIFFENFQDSRNFYYKSHMHHQGHYGGGYYTPEIQIAWLIKKITGKDLFVSDMQYVPYQFIYSLRPDKQMIRRGDISDDSGVWTKIKGPLGLTGEYYDDPYLRWITDMEIFKEYNKDMTDFFIQFLFRPVDAPKKSIAELPLTKYFPEPVGSEMIARTGWDFLGKFSPTAIVHMRIGQYYWGAHQHKDFGTFQIYYRGNLTGDSGLYQESSTSKFNSSHWKNYYRSTIAHNGLIIYDPKEKYGGEGWTNVKVDGGVRWPLNNDLQPNYFDDLINPKNGYKYGAVLAHEFGPDQIKPEYSYLSGDITEGYNYSNGVNRNRAKKVTRSMVTFNTDDAKYPCVFVVYDRLISTDASFKKAFLLHSMHKPEISGNKSTILRKDGQNGKLVSYTLAPQNPNIKAIGGPGKDYWVVDQNFPGGEVTTKAAEELKWRIEVSPSKANTDDEFLHVMAVMDANTSAPDAEKIVSGDLIGAKFLDRIVTFSKSGQLLTSGSFDIEGDQLMRVLLCDVEPGLWSIKRNGKEVLTKEASIDGKALYFKALPGKYEMIHLSEDNIVMKSKP</sequence>
<dbReference type="InterPro" id="IPR008929">
    <property type="entry name" value="Chondroitin_lyas"/>
</dbReference>
<dbReference type="InterPro" id="IPR040925">
    <property type="entry name" value="HepII_C"/>
</dbReference>
<protein>
    <submittedName>
        <fullName evidence="4">Heparinase II/III family protein</fullName>
    </submittedName>
</protein>
<dbReference type="Gene3D" id="2.60.40.2750">
    <property type="match status" value="1"/>
</dbReference>
<feature type="domain" description="Heparinase II C-terminal" evidence="3">
    <location>
        <begin position="652"/>
        <end position="733"/>
    </location>
</feature>
<evidence type="ECO:0000256" key="1">
    <source>
        <dbReference type="ARBA" id="ARBA00004196"/>
    </source>
</evidence>
<dbReference type="InterPro" id="IPR012480">
    <property type="entry name" value="Hepar_II_III_C"/>
</dbReference>
<dbReference type="EMBL" id="CP120682">
    <property type="protein sequence ID" value="WKN34695.1"/>
    <property type="molecule type" value="Genomic_DNA"/>
</dbReference>
<evidence type="ECO:0000259" key="2">
    <source>
        <dbReference type="Pfam" id="PF07940"/>
    </source>
</evidence>
<feature type="domain" description="Heparinase II/III-like C-terminal" evidence="2">
    <location>
        <begin position="369"/>
        <end position="430"/>
    </location>
</feature>
<dbReference type="Pfam" id="PF18675">
    <property type="entry name" value="HepII_C"/>
    <property type="match status" value="1"/>
</dbReference>
<evidence type="ECO:0000259" key="3">
    <source>
        <dbReference type="Pfam" id="PF18675"/>
    </source>
</evidence>
<reference evidence="4" key="2">
    <citation type="journal article" date="2024" name="Antonie Van Leeuwenhoek">
        <title>Roseihalotalea indica gen. nov., sp. nov., a halophilic Bacteroidetes from mesopelagic Southwest Indian Ocean with higher carbohydrate metabolic potential.</title>
        <authorList>
            <person name="Chen B."/>
            <person name="Zhang M."/>
            <person name="Lin D."/>
            <person name="Ye J."/>
            <person name="Tang K."/>
        </authorList>
    </citation>
    <scope>NUCLEOTIDE SEQUENCE</scope>
    <source>
        <strain evidence="4">TK19036</strain>
    </source>
</reference>
<proteinExistence type="predicted"/>
<name>A0AA49GLC6_9BACT</name>
<accession>A0AA49GLC6</accession>
<comment type="subcellular location">
    <subcellularLocation>
        <location evidence="1">Cell envelope</location>
    </subcellularLocation>
</comment>
<dbReference type="AlphaFoldDB" id="A0AA49GLC6"/>
<dbReference type="Gene3D" id="2.70.98.70">
    <property type="match status" value="1"/>
</dbReference>
<dbReference type="Pfam" id="PF07940">
    <property type="entry name" value="Hepar_II_III_C"/>
    <property type="match status" value="1"/>
</dbReference>
<gene>
    <name evidence="4" type="ORF">K4G66_20180</name>
</gene>
<dbReference type="Gene3D" id="1.50.10.100">
    <property type="entry name" value="Chondroitin AC/alginate lyase"/>
    <property type="match status" value="1"/>
</dbReference>
<evidence type="ECO:0000313" key="4">
    <source>
        <dbReference type="EMBL" id="WKN34695.1"/>
    </source>
</evidence>
<organism evidence="4">
    <name type="scientific">Roseihalotalea indica</name>
    <dbReference type="NCBI Taxonomy" id="2867963"/>
    <lineage>
        <taxon>Bacteria</taxon>
        <taxon>Pseudomonadati</taxon>
        <taxon>Bacteroidota</taxon>
        <taxon>Cytophagia</taxon>
        <taxon>Cytophagales</taxon>
        <taxon>Catalimonadaceae</taxon>
        <taxon>Roseihalotalea</taxon>
    </lineage>
</organism>
<dbReference type="GO" id="GO:0016829">
    <property type="term" value="F:lyase activity"/>
    <property type="evidence" value="ECO:0007669"/>
    <property type="project" value="InterPro"/>
</dbReference>
<dbReference type="GO" id="GO:0030313">
    <property type="term" value="C:cell envelope"/>
    <property type="evidence" value="ECO:0007669"/>
    <property type="project" value="UniProtKB-SubCell"/>
</dbReference>